<gene>
    <name evidence="6" type="ORF">HOLleu_15851</name>
</gene>
<dbReference type="PROSITE" id="PS50279">
    <property type="entry name" value="BPTI_KUNITZ_2"/>
    <property type="match status" value="2"/>
</dbReference>
<dbReference type="InterPro" id="IPR036880">
    <property type="entry name" value="Kunitz_BPTI_sf"/>
</dbReference>
<dbReference type="PROSITE" id="PS00280">
    <property type="entry name" value="BPTI_KUNITZ_1"/>
    <property type="match status" value="1"/>
</dbReference>
<feature type="chain" id="PRO_5040454576" evidence="4">
    <location>
        <begin position="22"/>
        <end position="150"/>
    </location>
</feature>
<evidence type="ECO:0000256" key="3">
    <source>
        <dbReference type="ARBA" id="ARBA00023157"/>
    </source>
</evidence>
<feature type="signal peptide" evidence="4">
    <location>
        <begin position="1"/>
        <end position="21"/>
    </location>
</feature>
<evidence type="ECO:0000313" key="7">
    <source>
        <dbReference type="Proteomes" id="UP001152320"/>
    </source>
</evidence>
<evidence type="ECO:0000256" key="4">
    <source>
        <dbReference type="SAM" id="SignalP"/>
    </source>
</evidence>
<proteinExistence type="predicted"/>
<dbReference type="InterPro" id="IPR002223">
    <property type="entry name" value="Kunitz_BPTI"/>
</dbReference>
<evidence type="ECO:0000313" key="6">
    <source>
        <dbReference type="EMBL" id="KAJ8038425.1"/>
    </source>
</evidence>
<sequence>MKISCFFAVGVFACILQKTWGSNLACDLPADPGSCHGFFPRYYYDTETSLCLIFIYGGCGGNENIFESEEECQSACSGSQPSSSSASVCDLPADPGSCHGFFPRYYYDAETSQCQFFIYGGCGGNENIFESEEECQAACYSSPSSSSGKF</sequence>
<name>A0A9Q1C4R9_HOLLE</name>
<dbReference type="InterPro" id="IPR050098">
    <property type="entry name" value="TFPI/VKTCI-like"/>
</dbReference>
<dbReference type="EMBL" id="JAIZAY010000007">
    <property type="protein sequence ID" value="KAJ8038425.1"/>
    <property type="molecule type" value="Genomic_DNA"/>
</dbReference>
<dbReference type="GO" id="GO:0004867">
    <property type="term" value="F:serine-type endopeptidase inhibitor activity"/>
    <property type="evidence" value="ECO:0007669"/>
    <property type="project" value="UniProtKB-KW"/>
</dbReference>
<comment type="caution">
    <text evidence="6">The sequence shown here is derived from an EMBL/GenBank/DDBJ whole genome shotgun (WGS) entry which is preliminary data.</text>
</comment>
<keyword evidence="4" id="KW-0732">Signal</keyword>
<keyword evidence="7" id="KW-1185">Reference proteome</keyword>
<feature type="domain" description="BPTI/Kunitz inhibitor" evidence="5">
    <location>
        <begin position="26"/>
        <end position="76"/>
    </location>
</feature>
<dbReference type="PRINTS" id="PR00759">
    <property type="entry name" value="BASICPTASE"/>
</dbReference>
<dbReference type="Proteomes" id="UP001152320">
    <property type="component" value="Chromosome 7"/>
</dbReference>
<organism evidence="6 7">
    <name type="scientific">Holothuria leucospilota</name>
    <name type="common">Black long sea cucumber</name>
    <name type="synonym">Mertensiothuria leucospilota</name>
    <dbReference type="NCBI Taxonomy" id="206669"/>
    <lineage>
        <taxon>Eukaryota</taxon>
        <taxon>Metazoa</taxon>
        <taxon>Echinodermata</taxon>
        <taxon>Eleutherozoa</taxon>
        <taxon>Echinozoa</taxon>
        <taxon>Holothuroidea</taxon>
        <taxon>Aspidochirotacea</taxon>
        <taxon>Aspidochirotida</taxon>
        <taxon>Holothuriidae</taxon>
        <taxon>Holothuria</taxon>
    </lineage>
</organism>
<reference evidence="6" key="1">
    <citation type="submission" date="2021-10" db="EMBL/GenBank/DDBJ databases">
        <title>Tropical sea cucumber genome reveals ecological adaptation and Cuvierian tubules defense mechanism.</title>
        <authorList>
            <person name="Chen T."/>
        </authorList>
    </citation>
    <scope>NUCLEOTIDE SEQUENCE</scope>
    <source>
        <strain evidence="6">Nanhai2018</strain>
        <tissue evidence="6">Muscle</tissue>
    </source>
</reference>
<dbReference type="PANTHER" id="PTHR10083:SF328">
    <property type="entry name" value="TISSUE FACTOR PATHWAY INHIBITOR"/>
    <property type="match status" value="1"/>
</dbReference>
<feature type="domain" description="BPTI/Kunitz inhibitor" evidence="5">
    <location>
        <begin position="89"/>
        <end position="139"/>
    </location>
</feature>
<dbReference type="AlphaFoldDB" id="A0A9Q1C4R9"/>
<dbReference type="SUPFAM" id="SSF57362">
    <property type="entry name" value="BPTI-like"/>
    <property type="match status" value="2"/>
</dbReference>
<keyword evidence="1" id="KW-0646">Protease inhibitor</keyword>
<dbReference type="Gene3D" id="4.10.410.10">
    <property type="entry name" value="Pancreatic trypsin inhibitor Kunitz domain"/>
    <property type="match status" value="2"/>
</dbReference>
<dbReference type="OrthoDB" id="4473401at2759"/>
<dbReference type="SMART" id="SM00131">
    <property type="entry name" value="KU"/>
    <property type="match status" value="2"/>
</dbReference>
<evidence type="ECO:0000256" key="2">
    <source>
        <dbReference type="ARBA" id="ARBA00022900"/>
    </source>
</evidence>
<dbReference type="Pfam" id="PF00014">
    <property type="entry name" value="Kunitz_BPTI"/>
    <property type="match status" value="2"/>
</dbReference>
<protein>
    <submittedName>
        <fullName evidence="6">Boophilin-H2</fullName>
    </submittedName>
</protein>
<dbReference type="PANTHER" id="PTHR10083">
    <property type="entry name" value="KUNITZ-TYPE PROTEASE INHIBITOR-RELATED"/>
    <property type="match status" value="1"/>
</dbReference>
<dbReference type="GO" id="GO:0005615">
    <property type="term" value="C:extracellular space"/>
    <property type="evidence" value="ECO:0007669"/>
    <property type="project" value="TreeGrafter"/>
</dbReference>
<dbReference type="FunFam" id="4.10.410.10:FF:000004">
    <property type="entry name" value="Tissue factor pathway inhibitor"/>
    <property type="match status" value="2"/>
</dbReference>
<accession>A0A9Q1C4R9</accession>
<dbReference type="CDD" id="cd00109">
    <property type="entry name" value="Kunitz-type"/>
    <property type="match status" value="2"/>
</dbReference>
<evidence type="ECO:0000259" key="5">
    <source>
        <dbReference type="PROSITE" id="PS50279"/>
    </source>
</evidence>
<keyword evidence="2" id="KW-0722">Serine protease inhibitor</keyword>
<dbReference type="InterPro" id="IPR020901">
    <property type="entry name" value="Prtase_inh_Kunz-CS"/>
</dbReference>
<keyword evidence="3" id="KW-1015">Disulfide bond</keyword>
<evidence type="ECO:0000256" key="1">
    <source>
        <dbReference type="ARBA" id="ARBA00022690"/>
    </source>
</evidence>